<protein>
    <submittedName>
        <fullName evidence="2">Amino acid-binding protein</fullName>
    </submittedName>
</protein>
<dbReference type="Pfam" id="PF19571">
    <property type="entry name" value="ACT_8"/>
    <property type="match status" value="1"/>
</dbReference>
<comment type="caution">
    <text evidence="2">The sequence shown here is derived from an EMBL/GenBank/DDBJ whole genome shotgun (WGS) entry which is preliminary data.</text>
</comment>
<name>A0A9D6V2E8_9BACT</name>
<organism evidence="2 3">
    <name type="scientific">Desulfomonile tiedjei</name>
    <dbReference type="NCBI Taxonomy" id="2358"/>
    <lineage>
        <taxon>Bacteria</taxon>
        <taxon>Pseudomonadati</taxon>
        <taxon>Thermodesulfobacteriota</taxon>
        <taxon>Desulfomonilia</taxon>
        <taxon>Desulfomonilales</taxon>
        <taxon>Desulfomonilaceae</taxon>
        <taxon>Desulfomonile</taxon>
    </lineage>
</organism>
<dbReference type="SUPFAM" id="SSF55021">
    <property type="entry name" value="ACT-like"/>
    <property type="match status" value="2"/>
</dbReference>
<dbReference type="PANTHER" id="PTHR40099:SF1">
    <property type="entry name" value="ACETOLACTATE SYNTHASE, SMALL SUBUNIT"/>
    <property type="match status" value="1"/>
</dbReference>
<evidence type="ECO:0000259" key="1">
    <source>
        <dbReference type="Pfam" id="PF19571"/>
    </source>
</evidence>
<dbReference type="EMBL" id="JACRDE010000227">
    <property type="protein sequence ID" value="MBI5249498.1"/>
    <property type="molecule type" value="Genomic_DNA"/>
</dbReference>
<proteinExistence type="predicted"/>
<dbReference type="AlphaFoldDB" id="A0A9D6V2E8"/>
<sequence length="164" mass="18196">MPIKRQLEVMLADAPGELAKFTEILKDEHVNIEAMSIQDANEYLLALYEVRGQTGRRVAPRDYYEAILQESAKYSMIRLITDNPEKAVEVLTKGGYQVKIQDVIGLVLDNKPGILNHISKKFGDAGINIAYTYGAGFSDSEAALFIFKVSDLRKALELFPGGTV</sequence>
<reference evidence="2" key="1">
    <citation type="submission" date="2020-07" db="EMBL/GenBank/DDBJ databases">
        <title>Huge and variable diversity of episymbiotic CPR bacteria and DPANN archaea in groundwater ecosystems.</title>
        <authorList>
            <person name="He C.Y."/>
            <person name="Keren R."/>
            <person name="Whittaker M."/>
            <person name="Farag I.F."/>
            <person name="Doudna J."/>
            <person name="Cate J.H.D."/>
            <person name="Banfield J.F."/>
        </authorList>
    </citation>
    <scope>NUCLEOTIDE SEQUENCE</scope>
    <source>
        <strain evidence="2">NC_groundwater_1664_Pr3_B-0.1um_52_9</strain>
    </source>
</reference>
<accession>A0A9D6V2E8</accession>
<dbReference type="InterPro" id="IPR045739">
    <property type="entry name" value="ACT_dom_pair"/>
</dbReference>
<dbReference type="Gene3D" id="3.30.2130.10">
    <property type="entry name" value="VC0802-like"/>
    <property type="match status" value="2"/>
</dbReference>
<dbReference type="InterPro" id="IPR045865">
    <property type="entry name" value="ACT-like_dom_sf"/>
</dbReference>
<feature type="domain" description="ACT" evidence="1">
    <location>
        <begin position="69"/>
        <end position="157"/>
    </location>
</feature>
<dbReference type="PANTHER" id="PTHR40099">
    <property type="entry name" value="ACETOLACTATE SYNTHASE, SMALL SUBUNIT"/>
    <property type="match status" value="1"/>
</dbReference>
<dbReference type="Proteomes" id="UP000807825">
    <property type="component" value="Unassembled WGS sequence"/>
</dbReference>
<evidence type="ECO:0000313" key="2">
    <source>
        <dbReference type="EMBL" id="MBI5249498.1"/>
    </source>
</evidence>
<evidence type="ECO:0000313" key="3">
    <source>
        <dbReference type="Proteomes" id="UP000807825"/>
    </source>
</evidence>
<gene>
    <name evidence="2" type="ORF">HY912_08390</name>
</gene>